<proteinExistence type="predicted"/>
<dbReference type="EMBL" id="JAEPRB010000172">
    <property type="protein sequence ID" value="KAG2219604.1"/>
    <property type="molecule type" value="Genomic_DNA"/>
</dbReference>
<dbReference type="PROSITE" id="PS50053">
    <property type="entry name" value="UBIQUITIN_2"/>
    <property type="match status" value="2"/>
</dbReference>
<keyword evidence="1" id="KW-0863">Zinc-finger</keyword>
<dbReference type="Proteomes" id="UP000646827">
    <property type="component" value="Unassembled WGS sequence"/>
</dbReference>
<dbReference type="SMART" id="SM00184">
    <property type="entry name" value="RING"/>
    <property type="match status" value="1"/>
</dbReference>
<dbReference type="OrthoDB" id="428577at2759"/>
<dbReference type="InterPro" id="IPR001841">
    <property type="entry name" value="Znf_RING"/>
</dbReference>
<protein>
    <submittedName>
        <fullName evidence="5">Uncharacterized protein</fullName>
    </submittedName>
</protein>
<dbReference type="CDD" id="cd17039">
    <property type="entry name" value="Ubl_ubiquitin_like"/>
    <property type="match status" value="1"/>
</dbReference>
<keyword evidence="6" id="KW-1185">Reference proteome</keyword>
<dbReference type="Pfam" id="PF00240">
    <property type="entry name" value="ubiquitin"/>
    <property type="match status" value="1"/>
</dbReference>
<dbReference type="SUPFAM" id="SSF54236">
    <property type="entry name" value="Ubiquitin-like"/>
    <property type="match status" value="2"/>
</dbReference>
<evidence type="ECO:0000313" key="6">
    <source>
        <dbReference type="Proteomes" id="UP000646827"/>
    </source>
</evidence>
<dbReference type="InterPro" id="IPR029071">
    <property type="entry name" value="Ubiquitin-like_domsf"/>
</dbReference>
<dbReference type="PROSITE" id="PS50089">
    <property type="entry name" value="ZF_RING_2"/>
    <property type="match status" value="1"/>
</dbReference>
<evidence type="ECO:0000256" key="1">
    <source>
        <dbReference type="PROSITE-ProRule" id="PRU00175"/>
    </source>
</evidence>
<accession>A0A8H7RYZ4</accession>
<dbReference type="SMART" id="SM00213">
    <property type="entry name" value="UBQ"/>
    <property type="match status" value="2"/>
</dbReference>
<dbReference type="InterPro" id="IPR050158">
    <property type="entry name" value="Ubiquitin_ubiquitin-like"/>
</dbReference>
<dbReference type="Gene3D" id="3.10.20.90">
    <property type="entry name" value="Phosphatidylinositol 3-kinase Catalytic Subunit, Chain A, domain 1"/>
    <property type="match status" value="2"/>
</dbReference>
<evidence type="ECO:0000256" key="2">
    <source>
        <dbReference type="SAM" id="MobiDB-lite"/>
    </source>
</evidence>
<gene>
    <name evidence="5" type="ORF">INT45_004855</name>
</gene>
<dbReference type="AlphaFoldDB" id="A0A8H7RYZ4"/>
<evidence type="ECO:0000259" key="3">
    <source>
        <dbReference type="PROSITE" id="PS50053"/>
    </source>
</evidence>
<dbReference type="SUPFAM" id="SSF57850">
    <property type="entry name" value="RING/U-box"/>
    <property type="match status" value="1"/>
</dbReference>
<dbReference type="InterPro" id="IPR000626">
    <property type="entry name" value="Ubiquitin-like_dom"/>
</dbReference>
<keyword evidence="1" id="KW-0479">Metal-binding</keyword>
<name>A0A8H7RYZ4_9FUNG</name>
<sequence length="548" mass="62233">MVIKMDVIIAGFPGLFINVPYREHEPIQHLRDRVSNILDGSILGHYNDKCELYMDGIFIEDYTKSIYDYKLFGKTITYKGCVSLFSNARTPPPKISLIKQSYEQQQQSTRVSEKVTEQENKTKVLSVEKEVQKVDISESITTNEESILETPKRRRRRPSALPLSPEGSKKQKLGSSTTLSSNISDSLSSSFLTLKVVIAEGEHVIVDLKKTATVKDLKEKLSYMAGVEPYENGLLPVCDQFLFFYGSVLESKDLISKYTDIQDGEIQLAVKIPKNYDPDKRQKISTGPNPVKLFVRKLTGKTLPIFIDVTTESIEELKRMIEYYEGTPLDQQRLIFAGKQLEHKRLLRDYHIRKGDKIHLVLRLLGGGGMLTMFADVSDSEGIRRFTYSDDAPKGRTVINGTNIEVECKCTPTYRVIYNKGMGLYELGNSFTQCPNCHSTNVKAITVGFASCQYRIHGVKEDGTEFKSDWKKVSDEDAYQRYDPSDQVLWKRLGIESKDIDEETEGPCCTICLENIKDITTLPCSHQFHTSCISRWKLTCPNCRASHL</sequence>
<dbReference type="InterPro" id="IPR013083">
    <property type="entry name" value="Znf_RING/FYVE/PHD"/>
</dbReference>
<feature type="domain" description="RING-type" evidence="4">
    <location>
        <begin position="509"/>
        <end position="544"/>
    </location>
</feature>
<feature type="domain" description="Ubiquitin-like" evidence="3">
    <location>
        <begin position="291"/>
        <end position="367"/>
    </location>
</feature>
<keyword evidence="1" id="KW-0862">Zinc</keyword>
<dbReference type="Gene3D" id="3.30.40.10">
    <property type="entry name" value="Zinc/RING finger domain, C3HC4 (zinc finger)"/>
    <property type="match status" value="1"/>
</dbReference>
<evidence type="ECO:0000313" key="5">
    <source>
        <dbReference type="EMBL" id="KAG2219604.1"/>
    </source>
</evidence>
<comment type="caution">
    <text evidence="5">The sequence shown here is derived from an EMBL/GenBank/DDBJ whole genome shotgun (WGS) entry which is preliminary data.</text>
</comment>
<dbReference type="Pfam" id="PF13639">
    <property type="entry name" value="zf-RING_2"/>
    <property type="match status" value="1"/>
</dbReference>
<organism evidence="5 6">
    <name type="scientific">Circinella minor</name>
    <dbReference type="NCBI Taxonomy" id="1195481"/>
    <lineage>
        <taxon>Eukaryota</taxon>
        <taxon>Fungi</taxon>
        <taxon>Fungi incertae sedis</taxon>
        <taxon>Mucoromycota</taxon>
        <taxon>Mucoromycotina</taxon>
        <taxon>Mucoromycetes</taxon>
        <taxon>Mucorales</taxon>
        <taxon>Lichtheimiaceae</taxon>
        <taxon>Circinella</taxon>
    </lineage>
</organism>
<dbReference type="GO" id="GO:0008270">
    <property type="term" value="F:zinc ion binding"/>
    <property type="evidence" value="ECO:0007669"/>
    <property type="project" value="UniProtKB-KW"/>
</dbReference>
<feature type="region of interest" description="Disordered" evidence="2">
    <location>
        <begin position="144"/>
        <end position="182"/>
    </location>
</feature>
<feature type="compositionally biased region" description="Low complexity" evidence="2">
    <location>
        <begin position="173"/>
        <end position="182"/>
    </location>
</feature>
<reference evidence="5 6" key="1">
    <citation type="submission" date="2020-12" db="EMBL/GenBank/DDBJ databases">
        <title>Metabolic potential, ecology and presence of endohyphal bacteria is reflected in genomic diversity of Mucoromycotina.</title>
        <authorList>
            <person name="Muszewska A."/>
            <person name="Okrasinska A."/>
            <person name="Steczkiewicz K."/>
            <person name="Drgas O."/>
            <person name="Orlowska M."/>
            <person name="Perlinska-Lenart U."/>
            <person name="Aleksandrzak-Piekarczyk T."/>
            <person name="Szatraj K."/>
            <person name="Zielenkiewicz U."/>
            <person name="Pilsyk S."/>
            <person name="Malc E."/>
            <person name="Mieczkowski P."/>
            <person name="Kruszewska J.S."/>
            <person name="Biernat P."/>
            <person name="Pawlowska J."/>
        </authorList>
    </citation>
    <scope>NUCLEOTIDE SEQUENCE [LARGE SCALE GENOMIC DNA]</scope>
    <source>
        <strain evidence="5 6">CBS 142.35</strain>
    </source>
</reference>
<evidence type="ECO:0000259" key="4">
    <source>
        <dbReference type="PROSITE" id="PS50089"/>
    </source>
</evidence>
<dbReference type="PANTHER" id="PTHR10666">
    <property type="entry name" value="UBIQUITIN"/>
    <property type="match status" value="1"/>
</dbReference>
<feature type="domain" description="Ubiquitin-like" evidence="3">
    <location>
        <begin position="192"/>
        <end position="275"/>
    </location>
</feature>